<evidence type="ECO:0000256" key="1">
    <source>
        <dbReference type="SAM" id="MobiDB-lite"/>
    </source>
</evidence>
<dbReference type="AlphaFoldDB" id="A0AAX6MAR8"/>
<proteinExistence type="predicted"/>
<feature type="compositionally biased region" description="Basic and acidic residues" evidence="1">
    <location>
        <begin position="164"/>
        <end position="182"/>
    </location>
</feature>
<keyword evidence="3" id="KW-1185">Reference proteome</keyword>
<protein>
    <submittedName>
        <fullName evidence="2">Uncharacterized protein</fullName>
    </submittedName>
</protein>
<evidence type="ECO:0000313" key="3">
    <source>
        <dbReference type="Proteomes" id="UP001369815"/>
    </source>
</evidence>
<gene>
    <name evidence="2" type="ORF">Daesc_009558</name>
</gene>
<organism evidence="2 3">
    <name type="scientific">Daldinia eschscholtzii</name>
    <dbReference type="NCBI Taxonomy" id="292717"/>
    <lineage>
        <taxon>Eukaryota</taxon>
        <taxon>Fungi</taxon>
        <taxon>Dikarya</taxon>
        <taxon>Ascomycota</taxon>
        <taxon>Pezizomycotina</taxon>
        <taxon>Sordariomycetes</taxon>
        <taxon>Xylariomycetidae</taxon>
        <taxon>Xylariales</taxon>
        <taxon>Hypoxylaceae</taxon>
        <taxon>Daldinia</taxon>
    </lineage>
</organism>
<sequence length="205" mass="23173">MSRTASISLAVPRAFTRQCLVRGSLSRRAFEQTDREVNRILEKMLSVEHKGTVSPLEDVPQLTTEILTMDSHPELSQQADICLEQQDSKDLRHDRGLKDQQHEDAGRIIKTMDNSSKKKNHQRTTRGISTEEAERKSRKSTTSTRGTSTEEAGRIIKKKNHHQQQHEDTSAEEAGRTTKDPKGNTNQPSNTGPQDPTAKSFFLFH</sequence>
<comment type="caution">
    <text evidence="2">The sequence shown here is derived from an EMBL/GenBank/DDBJ whole genome shotgun (WGS) entry which is preliminary data.</text>
</comment>
<feature type="compositionally biased region" description="Low complexity" evidence="1">
    <location>
        <begin position="140"/>
        <end position="150"/>
    </location>
</feature>
<reference evidence="2 3" key="1">
    <citation type="journal article" date="2024" name="Front Chem Biol">
        <title>Unveiling the potential of Daldinia eschscholtzii MFLUCC 19-0629 through bioactivity and bioinformatics studies for enhanced sustainable agriculture production.</title>
        <authorList>
            <person name="Brooks S."/>
            <person name="Weaver J.A."/>
            <person name="Klomchit A."/>
            <person name="Alharthi S.A."/>
            <person name="Onlamun T."/>
            <person name="Nurani R."/>
            <person name="Vong T.K."/>
            <person name="Alberti F."/>
            <person name="Greco C."/>
        </authorList>
    </citation>
    <scope>NUCLEOTIDE SEQUENCE [LARGE SCALE GENOMIC DNA]</scope>
    <source>
        <strain evidence="2">MFLUCC 19-0629</strain>
    </source>
</reference>
<feature type="compositionally biased region" description="Basic and acidic residues" evidence="1">
    <location>
        <begin position="90"/>
        <end position="107"/>
    </location>
</feature>
<feature type="region of interest" description="Disordered" evidence="1">
    <location>
        <begin position="90"/>
        <end position="205"/>
    </location>
</feature>
<accession>A0AAX6MAR8</accession>
<evidence type="ECO:0000313" key="2">
    <source>
        <dbReference type="EMBL" id="KAK6949477.1"/>
    </source>
</evidence>
<name>A0AAX6MAR8_9PEZI</name>
<dbReference type="EMBL" id="JBANMG010000009">
    <property type="protein sequence ID" value="KAK6949477.1"/>
    <property type="molecule type" value="Genomic_DNA"/>
</dbReference>
<dbReference type="Proteomes" id="UP001369815">
    <property type="component" value="Unassembled WGS sequence"/>
</dbReference>
<feature type="compositionally biased region" description="Polar residues" evidence="1">
    <location>
        <begin position="183"/>
        <end position="194"/>
    </location>
</feature>